<feature type="compositionally biased region" description="Basic residues" evidence="3">
    <location>
        <begin position="115"/>
        <end position="125"/>
    </location>
</feature>
<organism evidence="5">
    <name type="scientific">Clastoptera arizonana</name>
    <name type="common">Arizona spittle bug</name>
    <dbReference type="NCBI Taxonomy" id="38151"/>
    <lineage>
        <taxon>Eukaryota</taxon>
        <taxon>Metazoa</taxon>
        <taxon>Ecdysozoa</taxon>
        <taxon>Arthropoda</taxon>
        <taxon>Hexapoda</taxon>
        <taxon>Insecta</taxon>
        <taxon>Pterygota</taxon>
        <taxon>Neoptera</taxon>
        <taxon>Paraneoptera</taxon>
        <taxon>Hemiptera</taxon>
        <taxon>Auchenorrhyncha</taxon>
        <taxon>Cercopoidea</taxon>
        <taxon>Clastopteridae</taxon>
        <taxon>Clastoptera</taxon>
    </lineage>
</organism>
<dbReference type="Gene3D" id="3.10.20.90">
    <property type="entry name" value="Phosphatidylinositol 3-kinase Catalytic Subunit, Chain A, domain 1"/>
    <property type="match status" value="2"/>
</dbReference>
<evidence type="ECO:0000256" key="2">
    <source>
        <dbReference type="ARBA" id="ARBA00023242"/>
    </source>
</evidence>
<dbReference type="AlphaFoldDB" id="A0A1B6C2S9"/>
<sequence length="356" mass="40644">MSSIDGEVITLDDSSGIEGLPKFPEIDLGTLSKNQKKTNKRKLASSLNNADEVIIVDDYLCVPSSGNAGISRVQTRQSLRLQAKRNVIDDVIIVGDDQGEPLSRSAEISHVETRKRSRPRSKTKPQKQTDSKNKRRNVRNANRTENCDVITLEEDYPVLDCHYFPEKDKEEDNKNVEVEEETSSDFTLFVVWNDRVTKKFTISKYSSLREIFDFYAAQENLPITEVCLVNECHILTPKHTPETAGFKQYELLRCFKATMEQNFEELYRVPDMNPDEKNPNVIELKVLLKNKKHPLMIRINKDEPFKSIVVKCAAKLDCHEEEVVVIFDGDKVDLSSTPNSLEMCDGDCIEAHIKTM</sequence>
<dbReference type="GO" id="GO:0005634">
    <property type="term" value="C:nucleus"/>
    <property type="evidence" value="ECO:0007669"/>
    <property type="project" value="UniProtKB-SubCell"/>
</dbReference>
<keyword evidence="2" id="KW-0539">Nucleus</keyword>
<dbReference type="InterPro" id="IPR022617">
    <property type="entry name" value="Rad60/SUMO-like_dom"/>
</dbReference>
<feature type="region of interest" description="Disordered" evidence="3">
    <location>
        <begin position="103"/>
        <end position="140"/>
    </location>
</feature>
<dbReference type="InterPro" id="IPR052324">
    <property type="entry name" value="NFATC2-Int_DNA_Repair"/>
</dbReference>
<evidence type="ECO:0000313" key="5">
    <source>
        <dbReference type="EMBL" id="JAS07674.1"/>
    </source>
</evidence>
<dbReference type="Pfam" id="PF11976">
    <property type="entry name" value="Rad60-SLD"/>
    <property type="match status" value="1"/>
</dbReference>
<dbReference type="CDD" id="cd01763">
    <property type="entry name" value="Ubl_SUMO_like"/>
    <property type="match status" value="1"/>
</dbReference>
<dbReference type="PANTHER" id="PTHR47187">
    <property type="entry name" value="NFATC2-INTERACTING PROTEIN"/>
    <property type="match status" value="1"/>
</dbReference>
<comment type="subcellular location">
    <subcellularLocation>
        <location evidence="1">Nucleus</location>
    </subcellularLocation>
</comment>
<dbReference type="PANTHER" id="PTHR47187:SF1">
    <property type="entry name" value="NFATC2-INTERACTING PROTEIN"/>
    <property type="match status" value="1"/>
</dbReference>
<dbReference type="EMBL" id="GEDC01029624">
    <property type="protein sequence ID" value="JAS07674.1"/>
    <property type="molecule type" value="Transcribed_RNA"/>
</dbReference>
<reference evidence="5" key="1">
    <citation type="submission" date="2015-12" db="EMBL/GenBank/DDBJ databases">
        <title>De novo transcriptome assembly of four potential Pierce s Disease insect vectors from Arizona vineyards.</title>
        <authorList>
            <person name="Tassone E.E."/>
        </authorList>
    </citation>
    <scope>NUCLEOTIDE SEQUENCE</scope>
</reference>
<name>A0A1B6C2S9_9HEMI</name>
<gene>
    <name evidence="5" type="ORF">g.18619</name>
</gene>
<evidence type="ECO:0000256" key="3">
    <source>
        <dbReference type="SAM" id="MobiDB-lite"/>
    </source>
</evidence>
<feature type="domain" description="Rad60/SUMO-like" evidence="4">
    <location>
        <begin position="282"/>
        <end position="353"/>
    </location>
</feature>
<dbReference type="SUPFAM" id="SSF54236">
    <property type="entry name" value="Ubiquitin-like"/>
    <property type="match status" value="2"/>
</dbReference>
<dbReference type="InterPro" id="IPR029071">
    <property type="entry name" value="Ubiquitin-like_domsf"/>
</dbReference>
<accession>A0A1B6C2S9</accession>
<evidence type="ECO:0000259" key="4">
    <source>
        <dbReference type="Pfam" id="PF11976"/>
    </source>
</evidence>
<evidence type="ECO:0000256" key="1">
    <source>
        <dbReference type="ARBA" id="ARBA00004123"/>
    </source>
</evidence>
<proteinExistence type="predicted"/>
<protein>
    <recommendedName>
        <fullName evidence="4">Rad60/SUMO-like domain-containing protein</fullName>
    </recommendedName>
</protein>
<dbReference type="GO" id="GO:0045944">
    <property type="term" value="P:positive regulation of transcription by RNA polymerase II"/>
    <property type="evidence" value="ECO:0007669"/>
    <property type="project" value="TreeGrafter"/>
</dbReference>